<gene>
    <name evidence="4" type="ORF">GCM10011395_04570</name>
</gene>
<dbReference type="Gene3D" id="3.90.226.10">
    <property type="entry name" value="2-enoyl-CoA Hydratase, Chain A, domain 1"/>
    <property type="match status" value="1"/>
</dbReference>
<dbReference type="PANTHER" id="PTHR11941:SF54">
    <property type="entry name" value="ENOYL-COA HYDRATASE, MITOCHONDRIAL"/>
    <property type="match status" value="1"/>
</dbReference>
<dbReference type="Proteomes" id="UP000618591">
    <property type="component" value="Unassembled WGS sequence"/>
</dbReference>
<dbReference type="RefSeq" id="WP_188445183.1">
    <property type="nucleotide sequence ID" value="NZ_BMDW01000002.1"/>
</dbReference>
<dbReference type="PROSITE" id="PS00166">
    <property type="entry name" value="ENOYL_COA_HYDRATASE"/>
    <property type="match status" value="1"/>
</dbReference>
<name>A0ABQ1G4N2_9SPHN</name>
<evidence type="ECO:0000256" key="1">
    <source>
        <dbReference type="ARBA" id="ARBA00005254"/>
    </source>
</evidence>
<reference evidence="5" key="1">
    <citation type="journal article" date="2019" name="Int. J. Syst. Evol. Microbiol.">
        <title>The Global Catalogue of Microorganisms (GCM) 10K type strain sequencing project: providing services to taxonomists for standard genome sequencing and annotation.</title>
        <authorList>
            <consortium name="The Broad Institute Genomics Platform"/>
            <consortium name="The Broad Institute Genome Sequencing Center for Infectious Disease"/>
            <person name="Wu L."/>
            <person name="Ma J."/>
        </authorList>
    </citation>
    <scope>NUCLEOTIDE SEQUENCE [LARGE SCALE GENOMIC DNA]</scope>
    <source>
        <strain evidence="5">CGMCC 1.10106</strain>
    </source>
</reference>
<evidence type="ECO:0000256" key="2">
    <source>
        <dbReference type="ARBA" id="ARBA00023239"/>
    </source>
</evidence>
<keyword evidence="5" id="KW-1185">Reference proteome</keyword>
<evidence type="ECO:0000313" key="4">
    <source>
        <dbReference type="EMBL" id="GGA37342.1"/>
    </source>
</evidence>
<dbReference type="Pfam" id="PF00378">
    <property type="entry name" value="ECH_1"/>
    <property type="match status" value="1"/>
</dbReference>
<dbReference type="InterPro" id="IPR001753">
    <property type="entry name" value="Enoyl-CoA_hydra/iso"/>
</dbReference>
<comment type="caution">
    <text evidence="4">The sequence shown here is derived from an EMBL/GenBank/DDBJ whole genome shotgun (WGS) entry which is preliminary data.</text>
</comment>
<evidence type="ECO:0000313" key="5">
    <source>
        <dbReference type="Proteomes" id="UP000618591"/>
    </source>
</evidence>
<comment type="similarity">
    <text evidence="1 3">Belongs to the enoyl-CoA hydratase/isomerase family.</text>
</comment>
<dbReference type="EMBL" id="BMDW01000002">
    <property type="protein sequence ID" value="GGA37342.1"/>
    <property type="molecule type" value="Genomic_DNA"/>
</dbReference>
<dbReference type="InterPro" id="IPR014748">
    <property type="entry name" value="Enoyl-CoA_hydra_C"/>
</dbReference>
<dbReference type="CDD" id="cd06558">
    <property type="entry name" value="crotonase-like"/>
    <property type="match status" value="1"/>
</dbReference>
<protein>
    <submittedName>
        <fullName evidence="4">Enoyl-CoA hydratase</fullName>
    </submittedName>
</protein>
<accession>A0ABQ1G4N2</accession>
<dbReference type="SUPFAM" id="SSF52096">
    <property type="entry name" value="ClpP/crotonase"/>
    <property type="match status" value="1"/>
</dbReference>
<dbReference type="InterPro" id="IPR029045">
    <property type="entry name" value="ClpP/crotonase-like_dom_sf"/>
</dbReference>
<dbReference type="InterPro" id="IPR018376">
    <property type="entry name" value="Enoyl-CoA_hyd/isom_CS"/>
</dbReference>
<organism evidence="4 5">
    <name type="scientific">Sphingomonas psychrolutea</name>
    <dbReference type="NCBI Taxonomy" id="1259676"/>
    <lineage>
        <taxon>Bacteria</taxon>
        <taxon>Pseudomonadati</taxon>
        <taxon>Pseudomonadota</taxon>
        <taxon>Alphaproteobacteria</taxon>
        <taxon>Sphingomonadales</taxon>
        <taxon>Sphingomonadaceae</taxon>
        <taxon>Sphingomonas</taxon>
    </lineage>
</organism>
<keyword evidence="2" id="KW-0456">Lyase</keyword>
<proteinExistence type="inferred from homology"/>
<dbReference type="Gene3D" id="1.10.12.10">
    <property type="entry name" value="Lyase 2-enoyl-coa Hydratase, Chain A, domain 2"/>
    <property type="match status" value="1"/>
</dbReference>
<evidence type="ECO:0000256" key="3">
    <source>
        <dbReference type="RuleBase" id="RU003707"/>
    </source>
</evidence>
<dbReference type="PANTHER" id="PTHR11941">
    <property type="entry name" value="ENOYL-COA HYDRATASE-RELATED"/>
    <property type="match status" value="1"/>
</dbReference>
<sequence length="264" mass="27515">MSEPVTATDPVLFALVAPHVALVTLNRPEKRNAINPATATAMEAIVRRIEGDPEIRVVILASGDDRVFCAGADLSAIAAGKALGIDTANGGFAGFVYAQRTKPWIAAVEGLALAGGCEICLACDMIVASENARFGLPEVTRGLMAGAGGLHRLPSAMPLNIAKEIVLVGEQFDAALAHRYGLVNRLVPPGEALAVAKHLAETIAANAPLAVQYSLSAIRASAGQSDGGARAVVAERFATLRRSEDYAEGPQAFVEKRAPVWKGR</sequence>